<name>A0A314YPY2_PRUYE</name>
<comment type="caution">
    <text evidence="1">The sequence shown here is derived from an EMBL/GenBank/DDBJ whole genome shotgun (WGS) entry which is preliminary data.</text>
</comment>
<keyword evidence="2" id="KW-1185">Reference proteome</keyword>
<organism evidence="1 2">
    <name type="scientific">Prunus yedoensis var. nudiflora</name>
    <dbReference type="NCBI Taxonomy" id="2094558"/>
    <lineage>
        <taxon>Eukaryota</taxon>
        <taxon>Viridiplantae</taxon>
        <taxon>Streptophyta</taxon>
        <taxon>Embryophyta</taxon>
        <taxon>Tracheophyta</taxon>
        <taxon>Spermatophyta</taxon>
        <taxon>Magnoliopsida</taxon>
        <taxon>eudicotyledons</taxon>
        <taxon>Gunneridae</taxon>
        <taxon>Pentapetalae</taxon>
        <taxon>rosids</taxon>
        <taxon>fabids</taxon>
        <taxon>Rosales</taxon>
        <taxon>Rosaceae</taxon>
        <taxon>Amygdaloideae</taxon>
        <taxon>Amygdaleae</taxon>
        <taxon>Prunus</taxon>
    </lineage>
</organism>
<gene>
    <name evidence="1" type="ORF">Pyn_40773</name>
</gene>
<reference evidence="1 2" key="1">
    <citation type="submission" date="2018-02" db="EMBL/GenBank/DDBJ databases">
        <title>Draft genome of wild Prunus yedoensis var. nudiflora.</title>
        <authorList>
            <person name="Baek S."/>
            <person name="Kim J.-H."/>
            <person name="Choi K."/>
            <person name="Kim G.-B."/>
            <person name="Cho A."/>
            <person name="Jang H."/>
            <person name="Shin C.-H."/>
            <person name="Yu H.-J."/>
            <person name="Mun J.-H."/>
        </authorList>
    </citation>
    <scope>NUCLEOTIDE SEQUENCE [LARGE SCALE GENOMIC DNA]</scope>
    <source>
        <strain evidence="2">cv. Jeju island</strain>
        <tissue evidence="1">Leaf</tissue>
    </source>
</reference>
<dbReference type="Proteomes" id="UP000250321">
    <property type="component" value="Unassembled WGS sequence"/>
</dbReference>
<dbReference type="EMBL" id="PJQY01000925">
    <property type="protein sequence ID" value="PQQ06884.1"/>
    <property type="molecule type" value="Genomic_DNA"/>
</dbReference>
<protein>
    <submittedName>
        <fullName evidence="1">Pentatricopeptide repeat-containing protein</fullName>
    </submittedName>
</protein>
<dbReference type="PANTHER" id="PTHR46862">
    <property type="entry name" value="OS07G0661900 PROTEIN"/>
    <property type="match status" value="1"/>
</dbReference>
<proteinExistence type="predicted"/>
<dbReference type="AlphaFoldDB" id="A0A314YPY2"/>
<evidence type="ECO:0000313" key="2">
    <source>
        <dbReference type="Proteomes" id="UP000250321"/>
    </source>
</evidence>
<dbReference type="STRING" id="2094558.A0A314YPY2"/>
<sequence length="99" mass="11466">MAKRCKALMRQLICYSPQKGSLCELLAAWVRAMKPARAHWLAVLKELRIKDHPLYLQVAEIAVLEESFEANLRDYTKIIHGYGSKTELRMLLKPFKHEG</sequence>
<dbReference type="OrthoDB" id="185373at2759"/>
<accession>A0A314YPY2</accession>
<dbReference type="PANTHER" id="PTHR46862:SF3">
    <property type="entry name" value="OS07G0661900 PROTEIN"/>
    <property type="match status" value="1"/>
</dbReference>
<evidence type="ECO:0000313" key="1">
    <source>
        <dbReference type="EMBL" id="PQQ06884.1"/>
    </source>
</evidence>